<comment type="caution">
    <text evidence="12">The sequence shown here is derived from an EMBL/GenBank/DDBJ whole genome shotgun (WGS) entry which is preliminary data.</text>
</comment>
<keyword evidence="9" id="KW-0961">Cell wall biogenesis/degradation</keyword>
<evidence type="ECO:0000256" key="4">
    <source>
        <dbReference type="ARBA" id="ARBA00007974"/>
    </source>
</evidence>
<feature type="domain" description="Mannosyl-glycoprotein endo-beta-N-acetylglucosamidase-like" evidence="11">
    <location>
        <begin position="158"/>
        <end position="317"/>
    </location>
</feature>
<keyword evidence="7 12" id="KW-0378">Hydrolase</keyword>
<dbReference type="Gene3D" id="2.10.70.40">
    <property type="entry name" value="peptidoglycan hydrolase"/>
    <property type="match status" value="1"/>
</dbReference>
<sequence>MNPALTGSSTINSAPSLAIDVNAIGNMKAGAAKGDVATLRKAAQQFEALLLEQMMKSMRATVGEDEIWDSSSTKMFQGMYDQQISLDMANSKGIGLADMLVRQLLPQNQQVAATDAFTGLNVRSYNGQARQPAVTGMVNSISEASTQLAGTVNPINEALAAAKTTVSDNFIDRISGGLQTAASMLGVSQRIIAAHAALESGWGKKEIKDSNGKTSFNLFGIKANSDWQGKSVETLTTEYINGSPVKKVERFRAYSSYEEAFADYANLLAKNDRYRHALNKGNDATGFGLALQNGGYATDPTYAMKLAKVARQTRLQNL</sequence>
<dbReference type="NCBIfam" id="TIGR02541">
    <property type="entry name" value="flagell_FlgJ"/>
    <property type="match status" value="1"/>
</dbReference>
<evidence type="ECO:0000256" key="7">
    <source>
        <dbReference type="ARBA" id="ARBA00022801"/>
    </source>
</evidence>
<dbReference type="RefSeq" id="WP_227181592.1">
    <property type="nucleotide sequence ID" value="NZ_JAJBZT010000009.1"/>
</dbReference>
<evidence type="ECO:0000256" key="9">
    <source>
        <dbReference type="ARBA" id="ARBA00023316"/>
    </source>
</evidence>
<dbReference type="GO" id="GO:0016787">
    <property type="term" value="F:hydrolase activity"/>
    <property type="evidence" value="ECO:0007669"/>
    <property type="project" value="UniProtKB-KW"/>
</dbReference>
<keyword evidence="12" id="KW-0282">Flagellum</keyword>
<protein>
    <recommendedName>
        <fullName evidence="5">Peptidoglycan hydrolase FlgJ</fullName>
    </recommendedName>
    <alternativeName>
        <fullName evidence="10">Muramidase FlgJ</fullName>
    </alternativeName>
</protein>
<evidence type="ECO:0000256" key="5">
    <source>
        <dbReference type="ARBA" id="ARBA00013433"/>
    </source>
</evidence>
<dbReference type="PRINTS" id="PR01002">
    <property type="entry name" value="FLGFLGJ"/>
</dbReference>
<dbReference type="InterPro" id="IPR013377">
    <property type="entry name" value="FlgJ"/>
</dbReference>
<comment type="similarity">
    <text evidence="4">In the C-terminal section; belongs to the glycosyl hydrolase 73 family.</text>
</comment>
<comment type="subcellular location">
    <subcellularLocation>
        <location evidence="2">Periplasm</location>
    </subcellularLocation>
</comment>
<dbReference type="PANTHER" id="PTHR33308">
    <property type="entry name" value="PEPTIDOGLYCAN HYDROLASE FLGJ"/>
    <property type="match status" value="1"/>
</dbReference>
<organism evidence="12 13">
    <name type="scientific">Leeia speluncae</name>
    <dbReference type="NCBI Taxonomy" id="2884804"/>
    <lineage>
        <taxon>Bacteria</taxon>
        <taxon>Pseudomonadati</taxon>
        <taxon>Pseudomonadota</taxon>
        <taxon>Betaproteobacteria</taxon>
        <taxon>Neisseriales</taxon>
        <taxon>Leeiaceae</taxon>
        <taxon>Leeia</taxon>
    </lineage>
</organism>
<evidence type="ECO:0000256" key="3">
    <source>
        <dbReference type="ARBA" id="ARBA00006880"/>
    </source>
</evidence>
<evidence type="ECO:0000256" key="1">
    <source>
        <dbReference type="ARBA" id="ARBA00002954"/>
    </source>
</evidence>
<dbReference type="EMBL" id="JAJBZT010000009">
    <property type="protein sequence ID" value="MCB6184774.1"/>
    <property type="molecule type" value="Genomic_DNA"/>
</dbReference>
<accession>A0ABS8D9B7</accession>
<evidence type="ECO:0000256" key="2">
    <source>
        <dbReference type="ARBA" id="ARBA00004418"/>
    </source>
</evidence>
<dbReference type="Gene3D" id="1.10.530.10">
    <property type="match status" value="1"/>
</dbReference>
<evidence type="ECO:0000256" key="8">
    <source>
        <dbReference type="ARBA" id="ARBA00023295"/>
    </source>
</evidence>
<comment type="similarity">
    <text evidence="3">In the N-terminal section; belongs to the FlgJ family.</text>
</comment>
<keyword evidence="6" id="KW-0574">Periplasm</keyword>
<evidence type="ECO:0000313" key="13">
    <source>
        <dbReference type="Proteomes" id="UP001165395"/>
    </source>
</evidence>
<evidence type="ECO:0000256" key="6">
    <source>
        <dbReference type="ARBA" id="ARBA00022764"/>
    </source>
</evidence>
<keyword evidence="12" id="KW-0969">Cilium</keyword>
<comment type="function">
    <text evidence="1">Flagellum-specific muramidase which hydrolyzes the peptidoglycan layer to assemble the rod structure in the periplasmic space.</text>
</comment>
<keyword evidence="8" id="KW-0326">Glycosidase</keyword>
<dbReference type="InterPro" id="IPR051056">
    <property type="entry name" value="Glycosyl_Hydrolase_73"/>
</dbReference>
<dbReference type="Proteomes" id="UP001165395">
    <property type="component" value="Unassembled WGS sequence"/>
</dbReference>
<dbReference type="InterPro" id="IPR019301">
    <property type="entry name" value="Flagellar_prot_FlgJ_N"/>
</dbReference>
<dbReference type="PANTHER" id="PTHR33308:SF9">
    <property type="entry name" value="PEPTIDOGLYCAN HYDROLASE FLGJ"/>
    <property type="match status" value="1"/>
</dbReference>
<gene>
    <name evidence="12" type="primary">flgJ</name>
    <name evidence="12" type="ORF">LIN78_14600</name>
</gene>
<proteinExistence type="inferred from homology"/>
<reference evidence="12" key="1">
    <citation type="submission" date="2021-10" db="EMBL/GenBank/DDBJ databases">
        <title>The complete genome sequence of Leeia sp. TBRC 13508.</title>
        <authorList>
            <person name="Charoenyingcharoen P."/>
            <person name="Yukphan P."/>
        </authorList>
    </citation>
    <scope>NUCLEOTIDE SEQUENCE</scope>
    <source>
        <strain evidence="12">TBRC 13508</strain>
    </source>
</reference>
<dbReference type="SMART" id="SM00047">
    <property type="entry name" value="LYZ2"/>
    <property type="match status" value="1"/>
</dbReference>
<evidence type="ECO:0000313" key="12">
    <source>
        <dbReference type="EMBL" id="MCB6184774.1"/>
    </source>
</evidence>
<dbReference type="Pfam" id="PF10135">
    <property type="entry name" value="Rod-binding"/>
    <property type="match status" value="1"/>
</dbReference>
<evidence type="ECO:0000259" key="11">
    <source>
        <dbReference type="SMART" id="SM00047"/>
    </source>
</evidence>
<dbReference type="InterPro" id="IPR002901">
    <property type="entry name" value="MGlyc_endo_b_GlcNAc-like_dom"/>
</dbReference>
<name>A0ABS8D9B7_9NEIS</name>
<dbReference type="Pfam" id="PF01832">
    <property type="entry name" value="Glucosaminidase"/>
    <property type="match status" value="1"/>
</dbReference>
<keyword evidence="12" id="KW-0966">Cell projection</keyword>
<keyword evidence="13" id="KW-1185">Reference proteome</keyword>
<evidence type="ECO:0000256" key="10">
    <source>
        <dbReference type="ARBA" id="ARBA00030835"/>
    </source>
</evidence>